<dbReference type="eggNOG" id="ENOG50309QF">
    <property type="taxonomic scope" value="Bacteria"/>
</dbReference>
<dbReference type="AlphaFoldDB" id="C6REM0"/>
<dbReference type="Proteomes" id="UP000003107">
    <property type="component" value="Unassembled WGS sequence"/>
</dbReference>
<dbReference type="EMBL" id="ACVQ01000013">
    <property type="protein sequence ID" value="EET80396.1"/>
    <property type="molecule type" value="Genomic_DNA"/>
</dbReference>
<evidence type="ECO:0000256" key="1">
    <source>
        <dbReference type="SAM" id="Phobius"/>
    </source>
</evidence>
<gene>
    <name evidence="2" type="ORF">CAMSH0001_2112</name>
</gene>
<feature type="transmembrane region" description="Helical" evidence="1">
    <location>
        <begin position="32"/>
        <end position="55"/>
    </location>
</feature>
<dbReference type="OrthoDB" id="5339624at2"/>
<evidence type="ECO:0008006" key="4">
    <source>
        <dbReference type="Google" id="ProtNLM"/>
    </source>
</evidence>
<name>C6REM0_9BACT</name>
<dbReference type="STRING" id="553219.CAMSH0001_2112"/>
<proteinExistence type="predicted"/>
<organism evidence="2 3">
    <name type="scientific">Campylobacter showae RM3277</name>
    <dbReference type="NCBI Taxonomy" id="553219"/>
    <lineage>
        <taxon>Bacteria</taxon>
        <taxon>Pseudomonadati</taxon>
        <taxon>Campylobacterota</taxon>
        <taxon>Epsilonproteobacteria</taxon>
        <taxon>Campylobacterales</taxon>
        <taxon>Campylobacteraceae</taxon>
        <taxon>Campylobacter</taxon>
    </lineage>
</organism>
<keyword evidence="3" id="KW-1185">Reference proteome</keyword>
<keyword evidence="1" id="KW-1133">Transmembrane helix</keyword>
<dbReference type="GeneID" id="60989809"/>
<reference evidence="2 3" key="1">
    <citation type="submission" date="2009-07" db="EMBL/GenBank/DDBJ databases">
        <authorList>
            <person name="Madupu R."/>
            <person name="Sebastian Y."/>
            <person name="Durkin A.S."/>
            <person name="Torralba M."/>
            <person name="Methe B."/>
            <person name="Sutton G.G."/>
            <person name="Strausberg R.L."/>
            <person name="Nelson K.E."/>
        </authorList>
    </citation>
    <scope>NUCLEOTIDE SEQUENCE [LARGE SCALE GENOMIC DNA]</scope>
    <source>
        <strain evidence="2 3">RM3277</strain>
    </source>
</reference>
<comment type="caution">
    <text evidence="2">The sequence shown here is derived from an EMBL/GenBank/DDBJ whole genome shotgun (WGS) entry which is preliminary data.</text>
</comment>
<evidence type="ECO:0000313" key="2">
    <source>
        <dbReference type="EMBL" id="EET80396.1"/>
    </source>
</evidence>
<evidence type="ECO:0000313" key="3">
    <source>
        <dbReference type="Proteomes" id="UP000003107"/>
    </source>
</evidence>
<sequence length="117" mass="13496">MKAENFIAFFTVCGFFTGVVFSALKLSDPIQMLLYTFVITFFFYLVIHVIIMNYIDVRLSLKKRFDKEQYEQTADYLIGELALREKRIDNILSKLASENILIKQALGKNGERNAKAA</sequence>
<protein>
    <recommendedName>
        <fullName evidence="4">Motility integral membrane protein</fullName>
    </recommendedName>
</protein>
<dbReference type="RefSeq" id="WP_002947554.1">
    <property type="nucleotide sequence ID" value="NZ_ACVQ01000013.1"/>
</dbReference>
<accession>C6REM0</accession>
<keyword evidence="1" id="KW-0472">Membrane</keyword>
<keyword evidence="1" id="KW-0812">Transmembrane</keyword>